<feature type="binding site" evidence="7">
    <location>
        <position position="83"/>
    </location>
    <ligand>
        <name>Mg(2+)</name>
        <dbReference type="ChEBI" id="CHEBI:18420"/>
        <label>1</label>
        <note>catalytic</note>
    </ligand>
</feature>
<dbReference type="GO" id="GO:0046872">
    <property type="term" value="F:metal ion binding"/>
    <property type="evidence" value="ECO:0007669"/>
    <property type="project" value="UniProtKB-KW"/>
</dbReference>
<dbReference type="PANTHER" id="PTHR43200:SF6">
    <property type="entry name" value="3'(2'),5'-BISPHOSPHATE NUCLEOTIDASE"/>
    <property type="match status" value="1"/>
</dbReference>
<dbReference type="PANTHER" id="PTHR43200">
    <property type="entry name" value="PHOSPHATASE"/>
    <property type="match status" value="1"/>
</dbReference>
<dbReference type="GO" id="GO:0004401">
    <property type="term" value="F:histidinol-phosphatase activity"/>
    <property type="evidence" value="ECO:0007669"/>
    <property type="project" value="UniProtKB-UniRule"/>
</dbReference>
<evidence type="ECO:0000256" key="7">
    <source>
        <dbReference type="PIRSR" id="PIRSR600760-2"/>
    </source>
</evidence>
<dbReference type="AlphaFoldDB" id="A0A4Q1KEE1"/>
<gene>
    <name evidence="8" type="primary">hisN</name>
    <name evidence="8" type="ORF">EQG66_11815</name>
</gene>
<keyword evidence="9" id="KW-1185">Reference proteome</keyword>
<dbReference type="PRINTS" id="PR00377">
    <property type="entry name" value="IMPHPHTASES"/>
</dbReference>
<comment type="similarity">
    <text evidence="2">Belongs to the inositol monophosphatase superfamily.</text>
</comment>
<dbReference type="CDD" id="cd01641">
    <property type="entry name" value="Bacterial_IMPase_like_1"/>
    <property type="match status" value="1"/>
</dbReference>
<keyword evidence="4 8" id="KW-0378">Hydrolase</keyword>
<evidence type="ECO:0000313" key="8">
    <source>
        <dbReference type="EMBL" id="RXR27560.1"/>
    </source>
</evidence>
<keyword evidence="5 7" id="KW-0460">Magnesium</keyword>
<evidence type="ECO:0000256" key="6">
    <source>
        <dbReference type="NCBIfam" id="TIGR02067"/>
    </source>
</evidence>
<evidence type="ECO:0000256" key="5">
    <source>
        <dbReference type="ARBA" id="ARBA00022842"/>
    </source>
</evidence>
<evidence type="ECO:0000313" key="9">
    <source>
        <dbReference type="Proteomes" id="UP000290958"/>
    </source>
</evidence>
<comment type="caution">
    <text evidence="8">The sequence shown here is derived from an EMBL/GenBank/DDBJ whole genome shotgun (WGS) entry which is preliminary data.</text>
</comment>
<dbReference type="EC" id="3.1.3.15" evidence="6"/>
<dbReference type="Gene3D" id="3.40.190.80">
    <property type="match status" value="1"/>
</dbReference>
<organism evidence="8 9">
    <name type="scientific">Sphingobium fluviale</name>
    <dbReference type="NCBI Taxonomy" id="2506423"/>
    <lineage>
        <taxon>Bacteria</taxon>
        <taxon>Pseudomonadati</taxon>
        <taxon>Pseudomonadota</taxon>
        <taxon>Alphaproteobacteria</taxon>
        <taxon>Sphingomonadales</taxon>
        <taxon>Sphingomonadaceae</taxon>
        <taxon>Sphingobium</taxon>
    </lineage>
</organism>
<dbReference type="GO" id="GO:0000105">
    <property type="term" value="P:L-histidine biosynthetic process"/>
    <property type="evidence" value="ECO:0007669"/>
    <property type="project" value="UniProtKB-UniRule"/>
</dbReference>
<feature type="binding site" evidence="7">
    <location>
        <position position="207"/>
    </location>
    <ligand>
        <name>Mg(2+)</name>
        <dbReference type="ChEBI" id="CHEBI:18420"/>
        <label>1</label>
        <note>catalytic</note>
    </ligand>
</feature>
<reference evidence="9" key="1">
    <citation type="submission" date="2019-01" db="EMBL/GenBank/DDBJ databases">
        <title>Cytophagaceae bacterium strain CAR-16.</title>
        <authorList>
            <person name="Chen W.-M."/>
        </authorList>
    </citation>
    <scope>NUCLEOTIDE SEQUENCE [LARGE SCALE GENOMIC DNA]</scope>
    <source>
        <strain evidence="9">CHR27</strain>
    </source>
</reference>
<dbReference type="Gene3D" id="3.30.540.10">
    <property type="entry name" value="Fructose-1,6-Bisphosphatase, subunit A, domain 1"/>
    <property type="match status" value="1"/>
</dbReference>
<name>A0A4Q1KEE1_9SPHN</name>
<feature type="binding site" evidence="7">
    <location>
        <position position="67"/>
    </location>
    <ligand>
        <name>Mg(2+)</name>
        <dbReference type="ChEBI" id="CHEBI:18420"/>
        <label>1</label>
        <note>catalytic</note>
    </ligand>
</feature>
<dbReference type="InterPro" id="IPR000760">
    <property type="entry name" value="Inositol_monophosphatase-like"/>
</dbReference>
<evidence type="ECO:0000256" key="1">
    <source>
        <dbReference type="ARBA" id="ARBA00001946"/>
    </source>
</evidence>
<proteinExistence type="inferred from homology"/>
<keyword evidence="3 7" id="KW-0479">Metal-binding</keyword>
<feature type="binding site" evidence="7">
    <location>
        <position position="85"/>
    </location>
    <ligand>
        <name>Mg(2+)</name>
        <dbReference type="ChEBI" id="CHEBI:18420"/>
        <label>1</label>
        <note>catalytic</note>
    </ligand>
</feature>
<dbReference type="SUPFAM" id="SSF56655">
    <property type="entry name" value="Carbohydrate phosphatase"/>
    <property type="match status" value="1"/>
</dbReference>
<dbReference type="Proteomes" id="UP000290958">
    <property type="component" value="Unassembled WGS sequence"/>
</dbReference>
<dbReference type="NCBIfam" id="TIGR02067">
    <property type="entry name" value="his_9_HisN"/>
    <property type="match status" value="1"/>
</dbReference>
<protein>
    <recommendedName>
        <fullName evidence="6">Histidinol-phosphatase</fullName>
        <ecNumber evidence="6">3.1.3.15</ecNumber>
    </recommendedName>
</protein>
<evidence type="ECO:0000256" key="3">
    <source>
        <dbReference type="ARBA" id="ARBA00022723"/>
    </source>
</evidence>
<evidence type="ECO:0000256" key="2">
    <source>
        <dbReference type="ARBA" id="ARBA00009759"/>
    </source>
</evidence>
<accession>A0A4Q1KEE1</accession>
<dbReference type="EMBL" id="SBKP01000012">
    <property type="protein sequence ID" value="RXR27560.1"/>
    <property type="molecule type" value="Genomic_DNA"/>
</dbReference>
<evidence type="ECO:0000256" key="4">
    <source>
        <dbReference type="ARBA" id="ARBA00022801"/>
    </source>
</evidence>
<dbReference type="FunFam" id="3.30.540.10:FF:000030">
    <property type="entry name" value="Inositol monophosphatase"/>
    <property type="match status" value="1"/>
</dbReference>
<dbReference type="Pfam" id="PF00459">
    <property type="entry name" value="Inositol_P"/>
    <property type="match status" value="1"/>
</dbReference>
<dbReference type="RefSeq" id="WP_129404792.1">
    <property type="nucleotide sequence ID" value="NZ_SBKP01000012.1"/>
</dbReference>
<dbReference type="InterPro" id="IPR011809">
    <property type="entry name" value="His_9_proposed"/>
</dbReference>
<feature type="binding site" evidence="7">
    <location>
        <position position="86"/>
    </location>
    <ligand>
        <name>Mg(2+)</name>
        <dbReference type="ChEBI" id="CHEBI:18420"/>
        <label>1</label>
        <note>catalytic</note>
    </ligand>
</feature>
<sequence length="262" mass="28004">MSLSDDLALAHALADAAGAAIRPFFRARFDTDYKADTSPVTEADRAAEAAIRAILERERPADGIIGEEYGAVREEAERVWILDPIDGTKSFIAGRPIFGSLIALTTGGWPVLGIIDQPIAKERWAGAAGQATTHNGHVVKTRACRELSQAILASTGPQYFPHPTGEAFAHLARDCRDTVWGGDCYNYGLVASGHIDIVVEAGLKLHDIAALVPVVEGAGGRMCDWQGDPLTDTSDGKVIALGDPARLDDVLEALHEGHHHHH</sequence>
<dbReference type="OrthoDB" id="9785695at2"/>
<dbReference type="InterPro" id="IPR051090">
    <property type="entry name" value="Inositol_monoP_superfamily"/>
</dbReference>
<comment type="cofactor">
    <cofactor evidence="1 7">
        <name>Mg(2+)</name>
        <dbReference type="ChEBI" id="CHEBI:18420"/>
    </cofactor>
</comment>